<keyword evidence="2" id="KW-1133">Transmembrane helix</keyword>
<name>A0A540M720_MALBA</name>
<proteinExistence type="predicted"/>
<feature type="compositionally biased region" description="Basic and acidic residues" evidence="1">
    <location>
        <begin position="19"/>
        <end position="63"/>
    </location>
</feature>
<feature type="region of interest" description="Disordered" evidence="1">
    <location>
        <begin position="1"/>
        <end position="95"/>
    </location>
</feature>
<sequence length="232" mass="26622">MNVEVEGRGMRKYGKRRKETGGKGGRKEPGKRWKEGNRRKKVDGGWKEGEWKKWKKWWKEGGRKGKRKRGEGMWKEGGRKEKGLKPKKADKKGSFGLYMNPRSSYEIHTVPREERIRIRSGNPNPVATTGEHANPNPAATTGGKFYHCINVPPEAEAALRLLYNRRFYNPNGENSRVWSTVLILICGFAVSADPLFLYIPIVNKDIQVYQIGHKVVSYRSFLAIPHGYLLRI</sequence>
<feature type="transmembrane region" description="Helical" evidence="2">
    <location>
        <begin position="177"/>
        <end position="199"/>
    </location>
</feature>
<dbReference type="AlphaFoldDB" id="A0A540M720"/>
<keyword evidence="2" id="KW-0472">Membrane</keyword>
<accession>A0A540M720</accession>
<keyword evidence="4" id="KW-1185">Reference proteome</keyword>
<reference evidence="3 4" key="1">
    <citation type="journal article" date="2019" name="G3 (Bethesda)">
        <title>Sequencing of a Wild Apple (Malus baccata) Genome Unravels the Differences Between Cultivated and Wild Apple Species Regarding Disease Resistance and Cold Tolerance.</title>
        <authorList>
            <person name="Chen X."/>
        </authorList>
    </citation>
    <scope>NUCLEOTIDE SEQUENCE [LARGE SCALE GENOMIC DNA]</scope>
    <source>
        <strain evidence="4">cv. Shandingzi</strain>
        <tissue evidence="3">Leaves</tissue>
    </source>
</reference>
<dbReference type="Proteomes" id="UP000315295">
    <property type="component" value="Unassembled WGS sequence"/>
</dbReference>
<feature type="compositionally biased region" description="Basic and acidic residues" evidence="1">
    <location>
        <begin position="70"/>
        <end position="84"/>
    </location>
</feature>
<keyword evidence="2" id="KW-0812">Transmembrane</keyword>
<dbReference type="EMBL" id="VIEB01000340">
    <property type="protein sequence ID" value="TQD94551.1"/>
    <property type="molecule type" value="Genomic_DNA"/>
</dbReference>
<evidence type="ECO:0000313" key="3">
    <source>
        <dbReference type="EMBL" id="TQD94551.1"/>
    </source>
</evidence>
<organism evidence="3 4">
    <name type="scientific">Malus baccata</name>
    <name type="common">Siberian crab apple</name>
    <name type="synonym">Pyrus baccata</name>
    <dbReference type="NCBI Taxonomy" id="106549"/>
    <lineage>
        <taxon>Eukaryota</taxon>
        <taxon>Viridiplantae</taxon>
        <taxon>Streptophyta</taxon>
        <taxon>Embryophyta</taxon>
        <taxon>Tracheophyta</taxon>
        <taxon>Spermatophyta</taxon>
        <taxon>Magnoliopsida</taxon>
        <taxon>eudicotyledons</taxon>
        <taxon>Gunneridae</taxon>
        <taxon>Pentapetalae</taxon>
        <taxon>rosids</taxon>
        <taxon>fabids</taxon>
        <taxon>Rosales</taxon>
        <taxon>Rosaceae</taxon>
        <taxon>Amygdaloideae</taxon>
        <taxon>Maleae</taxon>
        <taxon>Malus</taxon>
    </lineage>
</organism>
<evidence type="ECO:0000313" key="4">
    <source>
        <dbReference type="Proteomes" id="UP000315295"/>
    </source>
</evidence>
<evidence type="ECO:0000256" key="1">
    <source>
        <dbReference type="SAM" id="MobiDB-lite"/>
    </source>
</evidence>
<protein>
    <submittedName>
        <fullName evidence="3">Uncharacterized protein</fullName>
    </submittedName>
</protein>
<comment type="caution">
    <text evidence="3">The sequence shown here is derived from an EMBL/GenBank/DDBJ whole genome shotgun (WGS) entry which is preliminary data.</text>
</comment>
<gene>
    <name evidence="3" type="ORF">C1H46_019796</name>
</gene>
<evidence type="ECO:0000256" key="2">
    <source>
        <dbReference type="SAM" id="Phobius"/>
    </source>
</evidence>